<dbReference type="KEGG" id="slo:Shew_2910"/>
<dbReference type="Proteomes" id="UP000001558">
    <property type="component" value="Chromosome"/>
</dbReference>
<dbReference type="eggNOG" id="ENOG502ZIUZ">
    <property type="taxonomic scope" value="Bacteria"/>
</dbReference>
<dbReference type="EMBL" id="CP000606">
    <property type="protein sequence ID" value="ABO24776.1"/>
    <property type="molecule type" value="Genomic_DNA"/>
</dbReference>
<name>A3QH28_SHELP</name>
<protein>
    <submittedName>
        <fullName evidence="1">Uncharacterized protein</fullName>
    </submittedName>
</protein>
<keyword evidence="2" id="KW-1185">Reference proteome</keyword>
<sequence length="80" mass="8847" precursor="true">MKMIAMLLALLIIGLLYYQQLAKQPVLSEQTEAALEATQGTGPKVPTRPDELATFDKEMNALMQEEAEKRAKALKEAEGQ</sequence>
<accession>A3QH28</accession>
<dbReference type="AlphaFoldDB" id="A3QH28"/>
<proteinExistence type="predicted"/>
<dbReference type="OrthoDB" id="9959744at2"/>
<dbReference type="RefSeq" id="WP_011866707.1">
    <property type="nucleotide sequence ID" value="NC_009092.1"/>
</dbReference>
<evidence type="ECO:0000313" key="2">
    <source>
        <dbReference type="Proteomes" id="UP000001558"/>
    </source>
</evidence>
<dbReference type="HOGENOM" id="CLU_2587782_0_0_6"/>
<reference evidence="1 2" key="1">
    <citation type="submission" date="2007-03" db="EMBL/GenBank/DDBJ databases">
        <title>Complete sequence of Shewanella loihica PV-4.</title>
        <authorList>
            <consortium name="US DOE Joint Genome Institute"/>
            <person name="Copeland A."/>
            <person name="Lucas S."/>
            <person name="Lapidus A."/>
            <person name="Barry K."/>
            <person name="Detter J.C."/>
            <person name="Glavina del Rio T."/>
            <person name="Hammon N."/>
            <person name="Israni S."/>
            <person name="Dalin E."/>
            <person name="Tice H."/>
            <person name="Pitluck S."/>
            <person name="Chain P."/>
            <person name="Malfatti S."/>
            <person name="Shin M."/>
            <person name="Vergez L."/>
            <person name="Schmutz J."/>
            <person name="Larimer F."/>
            <person name="Land M."/>
            <person name="Hauser L."/>
            <person name="Kyrpides N."/>
            <person name="Mikhailova N."/>
            <person name="Romine M.F."/>
            <person name="Serres G."/>
            <person name="Fredrickson J."/>
            <person name="Tiedje J."/>
            <person name="Richardson P."/>
        </authorList>
    </citation>
    <scope>NUCLEOTIDE SEQUENCE [LARGE SCALE GENOMIC DNA]</scope>
    <source>
        <strain evidence="2">ATCC BAA-1088 / PV-4</strain>
    </source>
</reference>
<gene>
    <name evidence="1" type="ordered locus">Shew_2910</name>
</gene>
<evidence type="ECO:0000313" key="1">
    <source>
        <dbReference type="EMBL" id="ABO24776.1"/>
    </source>
</evidence>
<organism evidence="1 2">
    <name type="scientific">Shewanella loihica (strain ATCC BAA-1088 / PV-4)</name>
    <dbReference type="NCBI Taxonomy" id="323850"/>
    <lineage>
        <taxon>Bacteria</taxon>
        <taxon>Pseudomonadati</taxon>
        <taxon>Pseudomonadota</taxon>
        <taxon>Gammaproteobacteria</taxon>
        <taxon>Alteromonadales</taxon>
        <taxon>Shewanellaceae</taxon>
        <taxon>Shewanella</taxon>
    </lineage>
</organism>